<accession>D3LB03</accession>
<dbReference type="Pfam" id="PF00535">
    <property type="entry name" value="Glycos_transf_2"/>
    <property type="match status" value="1"/>
</dbReference>
<keyword evidence="2" id="KW-0808">Transferase</keyword>
<evidence type="ECO:0000259" key="3">
    <source>
        <dbReference type="Pfam" id="PF00535"/>
    </source>
</evidence>
<gene>
    <name evidence="4" type="ORF">AWRIB429_1533</name>
</gene>
<dbReference type="InterPro" id="IPR029044">
    <property type="entry name" value="Nucleotide-diphossugar_trans"/>
</dbReference>
<protein>
    <recommendedName>
        <fullName evidence="3">Glycosyltransferase 2-like domain-containing protein</fullName>
    </recommendedName>
</protein>
<sequence>MVLVSVIVPIHNMQDYLFECLQSLSKQTLQNFEVILINDGSVDHSSDIINNFVSSDVRFHVYETTHVGQSRARKIGLDHSKGKYLAFLDSDDVVASQWLATLVDDLISSNADMSAVGFDLLFVKRNGKRKFVQMNTKGSFSIIEGKDVLKAWMSCDAIGGFLWNKMFKKELFCHIKFAHTDYMEDIFLINQIIVKVHILSYRAASLYHYRQRANSSVNRSFKKSDLESLDYVYTMIRLAEDDEEMKPLAFSRYAKTTMSIINKMKKRDIVLNNQEIQKILDNLYVHRKYLQLKNPIDNLILLTMLKTRRIYILSRLEKGLINFKYYLKLIGGD</sequence>
<keyword evidence="1" id="KW-0328">Glycosyltransferase</keyword>
<dbReference type="InterPro" id="IPR001173">
    <property type="entry name" value="Glyco_trans_2-like"/>
</dbReference>
<evidence type="ECO:0000256" key="2">
    <source>
        <dbReference type="ARBA" id="ARBA00022679"/>
    </source>
</evidence>
<dbReference type="Proteomes" id="UP000003075">
    <property type="component" value="Unassembled WGS sequence"/>
</dbReference>
<dbReference type="RefSeq" id="WP_002819311.1">
    <property type="nucleotide sequence ID" value="NZ_ACSE01000028.1"/>
</dbReference>
<comment type="caution">
    <text evidence="4">The sequence shown here is derived from an EMBL/GenBank/DDBJ whole genome shotgun (WGS) entry which is preliminary data.</text>
</comment>
<dbReference type="GeneID" id="75066419"/>
<dbReference type="CDD" id="cd00761">
    <property type="entry name" value="Glyco_tranf_GTA_type"/>
    <property type="match status" value="1"/>
</dbReference>
<feature type="domain" description="Glycosyltransferase 2-like" evidence="3">
    <location>
        <begin position="5"/>
        <end position="137"/>
    </location>
</feature>
<evidence type="ECO:0000313" key="5">
    <source>
        <dbReference type="Proteomes" id="UP000003075"/>
    </source>
</evidence>
<reference evidence="4 5" key="1">
    <citation type="journal article" date="2010" name="Appl. Microbiol. Biotechnol.">
        <title>Genotypic diversity in Oenococcus oeni by high-density microarray comparative genome hybridization and whole genome sequencing.</title>
        <authorList>
            <person name="Borneman A.R."/>
            <person name="Bartowsky E.J."/>
            <person name="McCarthy J."/>
            <person name="Chambers P.J."/>
        </authorList>
    </citation>
    <scope>NUCLEOTIDE SEQUENCE [LARGE SCALE GENOMIC DNA]</scope>
    <source>
        <strain evidence="4 5">AWRIB429</strain>
    </source>
</reference>
<dbReference type="OrthoDB" id="2151310at2"/>
<organism evidence="4 5">
    <name type="scientific">Oenococcus oeni AWRIB429</name>
    <dbReference type="NCBI Taxonomy" id="655225"/>
    <lineage>
        <taxon>Bacteria</taxon>
        <taxon>Bacillati</taxon>
        <taxon>Bacillota</taxon>
        <taxon>Bacilli</taxon>
        <taxon>Lactobacillales</taxon>
        <taxon>Lactobacillaceae</taxon>
        <taxon>Oenococcus</taxon>
    </lineage>
</organism>
<dbReference type="PANTHER" id="PTHR22916">
    <property type="entry name" value="GLYCOSYLTRANSFERASE"/>
    <property type="match status" value="1"/>
</dbReference>
<dbReference type="Gene3D" id="3.90.550.10">
    <property type="entry name" value="Spore Coat Polysaccharide Biosynthesis Protein SpsA, Chain A"/>
    <property type="match status" value="1"/>
</dbReference>
<dbReference type="AlphaFoldDB" id="D3LB03"/>
<dbReference type="PANTHER" id="PTHR22916:SF51">
    <property type="entry name" value="GLYCOSYLTRANSFERASE EPSH-RELATED"/>
    <property type="match status" value="1"/>
</dbReference>
<dbReference type="EMBL" id="ACSE01000028">
    <property type="protein sequence ID" value="EFD87958.1"/>
    <property type="molecule type" value="Genomic_DNA"/>
</dbReference>
<dbReference type="GO" id="GO:0016757">
    <property type="term" value="F:glycosyltransferase activity"/>
    <property type="evidence" value="ECO:0007669"/>
    <property type="project" value="UniProtKB-KW"/>
</dbReference>
<evidence type="ECO:0000313" key="4">
    <source>
        <dbReference type="EMBL" id="EFD87958.1"/>
    </source>
</evidence>
<dbReference type="SUPFAM" id="SSF53448">
    <property type="entry name" value="Nucleotide-diphospho-sugar transferases"/>
    <property type="match status" value="1"/>
</dbReference>
<name>D3LB03_OENOE</name>
<evidence type="ECO:0000256" key="1">
    <source>
        <dbReference type="ARBA" id="ARBA00022676"/>
    </source>
</evidence>
<proteinExistence type="predicted"/>